<accession>A0A167NIG7</accession>
<feature type="compositionally biased region" description="Gly residues" evidence="1">
    <location>
        <begin position="93"/>
        <end position="105"/>
    </location>
</feature>
<evidence type="ECO:0000313" key="3">
    <source>
        <dbReference type="Proteomes" id="UP000076874"/>
    </source>
</evidence>
<dbReference type="Proteomes" id="UP000076874">
    <property type="component" value="Unassembled WGS sequence"/>
</dbReference>
<feature type="compositionally biased region" description="Acidic residues" evidence="1">
    <location>
        <begin position="225"/>
        <end position="237"/>
    </location>
</feature>
<feature type="region of interest" description="Disordered" evidence="1">
    <location>
        <begin position="495"/>
        <end position="532"/>
    </location>
</feature>
<feature type="compositionally biased region" description="Basic and acidic residues" evidence="1">
    <location>
        <begin position="82"/>
        <end position="92"/>
    </location>
</feature>
<name>A0A167NIG7_9HYPO</name>
<organism evidence="2 3">
    <name type="scientific">Niveomyces insectorum RCEF 264</name>
    <dbReference type="NCBI Taxonomy" id="1081102"/>
    <lineage>
        <taxon>Eukaryota</taxon>
        <taxon>Fungi</taxon>
        <taxon>Dikarya</taxon>
        <taxon>Ascomycota</taxon>
        <taxon>Pezizomycotina</taxon>
        <taxon>Sordariomycetes</taxon>
        <taxon>Hypocreomycetidae</taxon>
        <taxon>Hypocreales</taxon>
        <taxon>Cordycipitaceae</taxon>
        <taxon>Niveomyces</taxon>
    </lineage>
</organism>
<feature type="compositionally biased region" description="Gly residues" evidence="1">
    <location>
        <begin position="327"/>
        <end position="336"/>
    </location>
</feature>
<feature type="compositionally biased region" description="Low complexity" evidence="1">
    <location>
        <begin position="396"/>
        <end position="415"/>
    </location>
</feature>
<dbReference type="PANTHER" id="PTHR42032">
    <property type="entry name" value="YALI0E30679P"/>
    <property type="match status" value="1"/>
</dbReference>
<feature type="compositionally biased region" description="Gly residues" evidence="1">
    <location>
        <begin position="32"/>
        <end position="48"/>
    </location>
</feature>
<feature type="compositionally biased region" description="Low complexity" evidence="1">
    <location>
        <begin position="337"/>
        <end position="348"/>
    </location>
</feature>
<keyword evidence="3" id="KW-1185">Reference proteome</keyword>
<dbReference type="AlphaFoldDB" id="A0A167NIG7"/>
<feature type="compositionally biased region" description="Low complexity" evidence="1">
    <location>
        <begin position="520"/>
        <end position="532"/>
    </location>
</feature>
<evidence type="ECO:0000256" key="1">
    <source>
        <dbReference type="SAM" id="MobiDB-lite"/>
    </source>
</evidence>
<feature type="region of interest" description="Disordered" evidence="1">
    <location>
        <begin position="396"/>
        <end position="416"/>
    </location>
</feature>
<dbReference type="PANTHER" id="PTHR42032:SF1">
    <property type="entry name" value="YALI0E30679P"/>
    <property type="match status" value="1"/>
</dbReference>
<evidence type="ECO:0000313" key="2">
    <source>
        <dbReference type="EMBL" id="OAA55588.1"/>
    </source>
</evidence>
<comment type="caution">
    <text evidence="2">The sequence shown here is derived from an EMBL/GenBank/DDBJ whole genome shotgun (WGS) entry which is preliminary data.</text>
</comment>
<gene>
    <name evidence="2" type="ORF">SPI_08272</name>
</gene>
<dbReference type="EMBL" id="AZHD01000019">
    <property type="protein sequence ID" value="OAA55588.1"/>
    <property type="molecule type" value="Genomic_DNA"/>
</dbReference>
<sequence>MVQDRAKLDGNGTARSTAVPEASTMAVATAAGDGGAGGGGGGSGGGLPGNPNHDVRRRRRSSLDELPPLQRNFSNGSANHLFEPRANTDREGSIGGGGGGGGGSGSPVAAFRRPRRSSTFSEYSQEARDLLNPTPLVASTEAALRHGQPTSRWDTLPLAFALLPAVGGLLVQGGSAFVTDLLLLALGGIFLHWSVTQPWAWYYSAQQVREEHEVDADVAVHSDSDVDADTDADDEEHDSSSPPVPVRAASPTLEDVQEEEEEEGGKAGGKQADDVPANQARRKAAARQNAALRELYRHEAPVVVSARTAAKPAVLHPGAPPSPPYESGGGGGGGGLSAATTATTPTLADTRRTREQLVRDVRAQVQPELDALARALRRTHKQQALLEGLVAAQVRSNSNSGSGSKGSSNGSSNGNDAAWRLQQPVIRPKTHGNDYDHIHDLALSLGAGLAALVATALWAGGRVLALLLLVPRTAAAAALWLPTRVLQAVLGGGGGGGGGGDGKKGAVGAKDSFHGGNGGTATMTTGSTTTNTPVMPVHSNLRGGMGKTVGTGNSGGGGGGGGAKKTLRDYYEYEYAVLGPAARARHHRFGPG</sequence>
<feature type="region of interest" description="Disordered" evidence="1">
    <location>
        <begin position="313"/>
        <end position="351"/>
    </location>
</feature>
<proteinExistence type="predicted"/>
<dbReference type="OrthoDB" id="5422510at2759"/>
<feature type="region of interest" description="Disordered" evidence="1">
    <location>
        <begin position="225"/>
        <end position="286"/>
    </location>
</feature>
<feature type="region of interest" description="Disordered" evidence="1">
    <location>
        <begin position="1"/>
        <end position="126"/>
    </location>
</feature>
<dbReference type="STRING" id="1081102.A0A167NIG7"/>
<reference evidence="2 3" key="1">
    <citation type="journal article" date="2016" name="Genome Biol. Evol.">
        <title>Divergent and convergent evolution of fungal pathogenicity.</title>
        <authorList>
            <person name="Shang Y."/>
            <person name="Xiao G."/>
            <person name="Zheng P."/>
            <person name="Cen K."/>
            <person name="Zhan S."/>
            <person name="Wang C."/>
        </authorList>
    </citation>
    <scope>NUCLEOTIDE SEQUENCE [LARGE SCALE GENOMIC DNA]</scope>
    <source>
        <strain evidence="2 3">RCEF 264</strain>
    </source>
</reference>
<protein>
    <submittedName>
        <fullName evidence="2">Uncharacterized protein</fullName>
    </submittedName>
</protein>